<name>A0A6M7WHW0_RHILI</name>
<proteinExistence type="predicted"/>
<dbReference type="AlphaFoldDB" id="A0A6M7WHW0"/>
<keyword evidence="1" id="KW-0732">Signal</keyword>
<gene>
    <name evidence="2" type="ORF">EB235_00895</name>
</gene>
<evidence type="ECO:0000313" key="2">
    <source>
        <dbReference type="EMBL" id="QKD00199.1"/>
    </source>
</evidence>
<accession>A0A6M7WHW0</accession>
<reference evidence="2 3" key="1">
    <citation type="submission" date="2018-10" db="EMBL/GenBank/DDBJ databases">
        <authorList>
            <person name="Perry B.J."/>
            <person name="Sullivan J.T."/>
            <person name="Murphy R.J.T."/>
            <person name="Ramsay J.P."/>
            <person name="Ronson C.W."/>
        </authorList>
    </citation>
    <scope>NUCLEOTIDE SEQUENCE [LARGE SCALE GENOMIC DNA]</scope>
    <source>
        <strain evidence="2 3">R88b</strain>
    </source>
</reference>
<evidence type="ECO:0000256" key="1">
    <source>
        <dbReference type="SAM" id="SignalP"/>
    </source>
</evidence>
<sequence length="284" mass="30526">MPTTLSRFILALMLLPFLAIAAGAQALSLPELGNTLPGRTDVTYLDLAKMVIPDLTADKGGAYQGGLPIEMRHIEGADSGGSPPEASNLSNAEVLAIKSGGKDRLAVLFDLGDSPDSAEGYAVLALYDVTAKPKLLDAANVAVDRSTYFQKPGKLAISASDDILTIGSSHSNSNQNYMIASLIMVANDKLKLIDMIYMLDEHVCAFSRTQDIAFRAIAEGRRYAAIKVTVTDATGPTGDSCDEAPPKVASHQISVTYHWNKKRSRYIKDSKAFERLSAENAKRF</sequence>
<evidence type="ECO:0008006" key="4">
    <source>
        <dbReference type="Google" id="ProtNLM"/>
    </source>
</evidence>
<protein>
    <recommendedName>
        <fullName evidence="4">Pilus assembly protein</fullName>
    </recommendedName>
</protein>
<dbReference type="RefSeq" id="WP_027032832.1">
    <property type="nucleotide sequence ID" value="NZ_CP033367.1"/>
</dbReference>
<dbReference type="EMBL" id="CP033367">
    <property type="protein sequence ID" value="QKD00199.1"/>
    <property type="molecule type" value="Genomic_DNA"/>
</dbReference>
<organism evidence="2 3">
    <name type="scientific">Mesorhizobium loti R88b</name>
    <dbReference type="NCBI Taxonomy" id="935548"/>
    <lineage>
        <taxon>Bacteria</taxon>
        <taxon>Pseudomonadati</taxon>
        <taxon>Pseudomonadota</taxon>
        <taxon>Alphaproteobacteria</taxon>
        <taxon>Hyphomicrobiales</taxon>
        <taxon>Phyllobacteriaceae</taxon>
        <taxon>Mesorhizobium</taxon>
    </lineage>
</organism>
<dbReference type="Proteomes" id="UP000503017">
    <property type="component" value="Chromosome"/>
</dbReference>
<evidence type="ECO:0000313" key="3">
    <source>
        <dbReference type="Proteomes" id="UP000503017"/>
    </source>
</evidence>
<feature type="signal peptide" evidence="1">
    <location>
        <begin position="1"/>
        <end position="21"/>
    </location>
</feature>
<feature type="chain" id="PRO_5026971619" description="Pilus assembly protein" evidence="1">
    <location>
        <begin position="22"/>
        <end position="284"/>
    </location>
</feature>